<comment type="catalytic activity">
    <reaction evidence="8">
        <text>guanosine(9) in tRNA + S-adenosyl-L-methionine = N(1)-methylguanosine(9) in tRNA + S-adenosyl-L-homocysteine + H(+)</text>
        <dbReference type="Rhea" id="RHEA:43156"/>
        <dbReference type="Rhea" id="RHEA-COMP:10367"/>
        <dbReference type="Rhea" id="RHEA-COMP:10368"/>
        <dbReference type="ChEBI" id="CHEBI:15378"/>
        <dbReference type="ChEBI" id="CHEBI:57856"/>
        <dbReference type="ChEBI" id="CHEBI:59789"/>
        <dbReference type="ChEBI" id="CHEBI:73542"/>
        <dbReference type="ChEBI" id="CHEBI:74269"/>
        <dbReference type="EC" id="2.1.1.221"/>
    </reaction>
</comment>
<dbReference type="Proteomes" id="UP000031516">
    <property type="component" value="Unassembled WGS sequence"/>
</dbReference>
<keyword evidence="3" id="KW-0489">Methyltransferase</keyword>
<evidence type="ECO:0000256" key="9">
    <source>
        <dbReference type="PIRSR" id="PIRSR016323-1"/>
    </source>
</evidence>
<evidence type="ECO:0000256" key="2">
    <source>
        <dbReference type="ARBA" id="ARBA00020451"/>
    </source>
</evidence>
<dbReference type="InterPro" id="IPR016653">
    <property type="entry name" value="TRM10/TRM10A"/>
</dbReference>
<keyword evidence="5" id="KW-0949">S-adenosyl-L-methionine</keyword>
<dbReference type="EMBL" id="CCBQ010000018">
    <property type="protein sequence ID" value="CDO92823.1"/>
    <property type="molecule type" value="Genomic_DNA"/>
</dbReference>
<dbReference type="EC" id="2.1.1.221" evidence="1"/>
<organism evidence="13 14">
    <name type="scientific">Kluyveromyces dobzhanskii CBS 2104</name>
    <dbReference type="NCBI Taxonomy" id="1427455"/>
    <lineage>
        <taxon>Eukaryota</taxon>
        <taxon>Fungi</taxon>
        <taxon>Dikarya</taxon>
        <taxon>Ascomycota</taxon>
        <taxon>Saccharomycotina</taxon>
        <taxon>Saccharomycetes</taxon>
        <taxon>Saccharomycetales</taxon>
        <taxon>Saccharomycetaceae</taxon>
        <taxon>Kluyveromyces</taxon>
    </lineage>
</organism>
<evidence type="ECO:0000256" key="11">
    <source>
        <dbReference type="SAM" id="MobiDB-lite"/>
    </source>
</evidence>
<evidence type="ECO:0000256" key="10">
    <source>
        <dbReference type="PIRSR" id="PIRSR016323-2"/>
    </source>
</evidence>
<reference evidence="13 14" key="1">
    <citation type="submission" date="2014-03" db="EMBL/GenBank/DDBJ databases">
        <title>The genome of Kluyveromyces dobzhanskii.</title>
        <authorList>
            <person name="Nystedt B."/>
            <person name="Astrom S."/>
        </authorList>
    </citation>
    <scope>NUCLEOTIDE SEQUENCE [LARGE SCALE GENOMIC DNA]</scope>
    <source>
        <strain evidence="13 14">CBS 2104</strain>
    </source>
</reference>
<comment type="caution">
    <text evidence="13">The sequence shown here is derived from an EMBL/GenBank/DDBJ whole genome shotgun (WGS) entry which is preliminary data.</text>
</comment>
<feature type="binding site" evidence="10">
    <location>
        <position position="192"/>
    </location>
    <ligand>
        <name>S-adenosyl-L-methionine</name>
        <dbReference type="ChEBI" id="CHEBI:59789"/>
    </ligand>
</feature>
<dbReference type="CDD" id="cd18089">
    <property type="entry name" value="SPOUT_Trm10-like"/>
    <property type="match status" value="1"/>
</dbReference>
<sequence length="298" mass="34335">MLSSGEEQKADIPVDTTDAVNDVKPIARAPQFPPPPEGVSKSAWKKICRKKRFEETKAEYLQGRKVKKARARQVRREKLKEYTDRGEEIPDELKRPPKVNLNQKDSGITIILDCSFDELMHEREIVSLSTQVVRAYSSNKRENNYAKIKVTSFGKRLKQRFDNDLSNSNYTNWKNFEFCADATLPTENAVYLTADTDEKIDTLEPGTTYIVGGIVDKNRHKNLCLNKAKELNIPTRRLPIGEFINLFGRKVLTTSHMVQLMLRYFDNKDWKEAFESVLPPRKLETDPNNETPEEKISP</sequence>
<keyword evidence="14" id="KW-1185">Reference proteome</keyword>
<evidence type="ECO:0000313" key="13">
    <source>
        <dbReference type="EMBL" id="CDO92823.1"/>
    </source>
</evidence>
<feature type="binding site" evidence="10">
    <location>
        <position position="224"/>
    </location>
    <ligand>
        <name>S-adenosyl-L-methionine</name>
        <dbReference type="ChEBI" id="CHEBI:59789"/>
    </ligand>
</feature>
<protein>
    <recommendedName>
        <fullName evidence="2">tRNA (guanine(9)-N1)-methyltransferase</fullName>
        <ecNumber evidence="1">2.1.1.221</ecNumber>
    </recommendedName>
    <alternativeName>
        <fullName evidence="7">tRNA methyltransferase 10</fullName>
    </alternativeName>
    <alternativeName>
        <fullName evidence="6">tRNA(m1G9)-methyltransferase</fullName>
    </alternativeName>
</protein>
<feature type="domain" description="SAM-dependent MTase TRM10-type" evidence="12">
    <location>
        <begin position="96"/>
        <end position="285"/>
    </location>
</feature>
<feature type="region of interest" description="Disordered" evidence="11">
    <location>
        <begin position="1"/>
        <end position="43"/>
    </location>
</feature>
<evidence type="ECO:0000256" key="4">
    <source>
        <dbReference type="ARBA" id="ARBA00022679"/>
    </source>
</evidence>
<evidence type="ECO:0000256" key="3">
    <source>
        <dbReference type="ARBA" id="ARBA00022603"/>
    </source>
</evidence>
<dbReference type="PANTHER" id="PTHR13563">
    <property type="entry name" value="TRNA (GUANINE-9-) METHYLTRANSFERASE"/>
    <property type="match status" value="1"/>
</dbReference>
<dbReference type="InterPro" id="IPR038459">
    <property type="entry name" value="MT_TRM10-typ_sf"/>
</dbReference>
<keyword evidence="4" id="KW-0808">Transferase</keyword>
<dbReference type="OrthoDB" id="278300at2759"/>
<accession>A0A0A8L3K8</accession>
<dbReference type="GO" id="GO:0005634">
    <property type="term" value="C:nucleus"/>
    <property type="evidence" value="ECO:0007669"/>
    <property type="project" value="TreeGrafter"/>
</dbReference>
<evidence type="ECO:0000259" key="12">
    <source>
        <dbReference type="PROSITE" id="PS51675"/>
    </source>
</evidence>
<dbReference type="InterPro" id="IPR028564">
    <property type="entry name" value="MT_TRM10-typ"/>
</dbReference>
<evidence type="ECO:0000256" key="7">
    <source>
        <dbReference type="ARBA" id="ARBA00032166"/>
    </source>
</evidence>
<evidence type="ECO:0000313" key="14">
    <source>
        <dbReference type="Proteomes" id="UP000031516"/>
    </source>
</evidence>
<dbReference type="GO" id="GO:0052905">
    <property type="term" value="F:tRNA (guanosine(9)-N1)-methyltransferase activity"/>
    <property type="evidence" value="ECO:0007669"/>
    <property type="project" value="UniProtKB-EC"/>
</dbReference>
<dbReference type="AlphaFoldDB" id="A0A0A8L3K8"/>
<dbReference type="GO" id="GO:0000049">
    <property type="term" value="F:tRNA binding"/>
    <property type="evidence" value="ECO:0007669"/>
    <property type="project" value="TreeGrafter"/>
</dbReference>
<dbReference type="PIRSF" id="PIRSF016323">
    <property type="entry name" value="tRNA_m1G_mtfrase_met"/>
    <property type="match status" value="1"/>
</dbReference>
<evidence type="ECO:0000256" key="6">
    <source>
        <dbReference type="ARBA" id="ARBA00031792"/>
    </source>
</evidence>
<gene>
    <name evidence="13" type="ORF">KLDO_g1132</name>
</gene>
<dbReference type="PANTHER" id="PTHR13563:SF13">
    <property type="entry name" value="TRNA METHYLTRANSFERASE 10 HOMOLOG A"/>
    <property type="match status" value="1"/>
</dbReference>
<evidence type="ECO:0000256" key="1">
    <source>
        <dbReference type="ARBA" id="ARBA00012797"/>
    </source>
</evidence>
<proteinExistence type="predicted"/>
<feature type="binding site" evidence="10">
    <location>
        <position position="238"/>
    </location>
    <ligand>
        <name>S-adenosyl-L-methionine</name>
        <dbReference type="ChEBI" id="CHEBI:59789"/>
    </ligand>
</feature>
<evidence type="ECO:0000256" key="5">
    <source>
        <dbReference type="ARBA" id="ARBA00022691"/>
    </source>
</evidence>
<feature type="compositionally biased region" description="Basic and acidic residues" evidence="11">
    <location>
        <begin position="1"/>
        <end position="12"/>
    </location>
</feature>
<name>A0A0A8L3K8_9SACH</name>
<dbReference type="GO" id="GO:0002939">
    <property type="term" value="P:tRNA N1-guanine methylation"/>
    <property type="evidence" value="ECO:0007669"/>
    <property type="project" value="TreeGrafter"/>
</dbReference>
<dbReference type="Gene3D" id="3.40.1280.30">
    <property type="match status" value="1"/>
</dbReference>
<dbReference type="InterPro" id="IPR007356">
    <property type="entry name" value="tRNA_m1G_MeTrfase_euk"/>
</dbReference>
<feature type="binding site" evidence="10">
    <location>
        <position position="212"/>
    </location>
    <ligand>
        <name>S-adenosyl-L-methionine</name>
        <dbReference type="ChEBI" id="CHEBI:59789"/>
    </ligand>
</feature>
<dbReference type="PROSITE" id="PS51675">
    <property type="entry name" value="SAM_MT_TRM10"/>
    <property type="match status" value="1"/>
</dbReference>
<evidence type="ECO:0000256" key="8">
    <source>
        <dbReference type="ARBA" id="ARBA00048434"/>
    </source>
</evidence>
<feature type="active site" description="Proton acceptor" evidence="9">
    <location>
        <position position="216"/>
    </location>
</feature>